<name>A0ABU4G7Z0_9BACL</name>
<sequence>MSQREEIISGLTLLVGEDFDEVHGCAIWVKNGEIHAILPENELPEGVPVIQFEGGYLFPGLIDLHVHLIWSGGKDPVGDLEKESIEQTIIRSVANCHQQVYNGVTTVRDLGSVDDIALELADAVESSVISGPRIIASGKTITMTGGHDPFWARFADGPIEALKATREQIYKNAQVIKVSATGGVYGRSKGELAENAELNLEELTVICSEAHRFGLQVASHAIGREGIENSIKAGVNTIEHGHYLDDPLIDLMIDREVAWIPTLYVYQVIAQADGIPAYAHEKAKRITEIHQSAFKRYFKSGVLIGAGSDAGSCDTPHPSVIEEITLMADLTGEIKESLKTATVHAGKILKMNVGQIREGFKADFIVLENNPAEDIHWLRDVQAVYVEGVRVR</sequence>
<dbReference type="SUPFAM" id="SSF51338">
    <property type="entry name" value="Composite domain of metallo-dependent hydrolases"/>
    <property type="match status" value="2"/>
</dbReference>
<dbReference type="PANTHER" id="PTHR43135:SF3">
    <property type="entry name" value="ALPHA-D-RIBOSE 1-METHYLPHOSPHONATE 5-TRIPHOSPHATE DIPHOSPHATASE"/>
    <property type="match status" value="1"/>
</dbReference>
<comment type="caution">
    <text evidence="2">The sequence shown here is derived from an EMBL/GenBank/DDBJ whole genome shotgun (WGS) entry which is preliminary data.</text>
</comment>
<keyword evidence="3" id="KW-1185">Reference proteome</keyword>
<dbReference type="InterPro" id="IPR011059">
    <property type="entry name" value="Metal-dep_hydrolase_composite"/>
</dbReference>
<dbReference type="Gene3D" id="3.20.20.140">
    <property type="entry name" value="Metal-dependent hydrolases"/>
    <property type="match status" value="1"/>
</dbReference>
<dbReference type="PANTHER" id="PTHR43135">
    <property type="entry name" value="ALPHA-D-RIBOSE 1-METHYLPHOSPHONATE 5-TRIPHOSPHATE DIPHOSPHATASE"/>
    <property type="match status" value="1"/>
</dbReference>
<reference evidence="2 3" key="1">
    <citation type="submission" date="2023-06" db="EMBL/GenBank/DDBJ databases">
        <title>Sporosarcina sp. nov., isolated from Korean traditional fermented seafood 'Jeotgal'.</title>
        <authorList>
            <person name="Yang A.I."/>
            <person name="Shin N.-R."/>
        </authorList>
    </citation>
    <scope>NUCLEOTIDE SEQUENCE [LARGE SCALE GENOMIC DNA]</scope>
    <source>
        <strain evidence="2 3">KCTC13119</strain>
    </source>
</reference>
<dbReference type="InterPro" id="IPR057744">
    <property type="entry name" value="OTAase-like"/>
</dbReference>
<protein>
    <submittedName>
        <fullName evidence="2">Amidohydrolase family protein</fullName>
    </submittedName>
</protein>
<dbReference type="InterPro" id="IPR051781">
    <property type="entry name" value="Metallo-dep_Hydrolase"/>
</dbReference>
<proteinExistence type="predicted"/>
<dbReference type="RefSeq" id="WP_317943226.1">
    <property type="nucleotide sequence ID" value="NZ_JAUBDI010000005.1"/>
</dbReference>
<gene>
    <name evidence="2" type="ORF">QT711_07860</name>
</gene>
<dbReference type="Proteomes" id="UP001282284">
    <property type="component" value="Unassembled WGS sequence"/>
</dbReference>
<evidence type="ECO:0000313" key="2">
    <source>
        <dbReference type="EMBL" id="MDW0113098.1"/>
    </source>
</evidence>
<dbReference type="InterPro" id="IPR006680">
    <property type="entry name" value="Amidohydro-rel"/>
</dbReference>
<dbReference type="InterPro" id="IPR032466">
    <property type="entry name" value="Metal_Hydrolase"/>
</dbReference>
<accession>A0ABU4G7Z0</accession>
<dbReference type="EMBL" id="JAUBDI010000005">
    <property type="protein sequence ID" value="MDW0113098.1"/>
    <property type="molecule type" value="Genomic_DNA"/>
</dbReference>
<dbReference type="SUPFAM" id="SSF51556">
    <property type="entry name" value="Metallo-dependent hydrolases"/>
    <property type="match status" value="1"/>
</dbReference>
<dbReference type="CDD" id="cd01299">
    <property type="entry name" value="Met_dep_hydrolase_A"/>
    <property type="match status" value="1"/>
</dbReference>
<dbReference type="Pfam" id="PF01979">
    <property type="entry name" value="Amidohydro_1"/>
    <property type="match status" value="1"/>
</dbReference>
<feature type="domain" description="Amidohydrolase-related" evidence="1">
    <location>
        <begin position="56"/>
        <end position="390"/>
    </location>
</feature>
<evidence type="ECO:0000259" key="1">
    <source>
        <dbReference type="Pfam" id="PF01979"/>
    </source>
</evidence>
<evidence type="ECO:0000313" key="3">
    <source>
        <dbReference type="Proteomes" id="UP001282284"/>
    </source>
</evidence>
<organism evidence="2 3">
    <name type="scientific">Sporosarcina saromensis</name>
    <dbReference type="NCBI Taxonomy" id="359365"/>
    <lineage>
        <taxon>Bacteria</taxon>
        <taxon>Bacillati</taxon>
        <taxon>Bacillota</taxon>
        <taxon>Bacilli</taxon>
        <taxon>Bacillales</taxon>
        <taxon>Caryophanaceae</taxon>
        <taxon>Sporosarcina</taxon>
    </lineage>
</organism>
<dbReference type="Gene3D" id="2.30.40.10">
    <property type="entry name" value="Urease, subunit C, domain 1"/>
    <property type="match status" value="1"/>
</dbReference>